<sequence>MSFSVFRCQQLQTATNVIKQIFVFLVSRKITDPLMWAISRVPVDGAAIASDVRENSCREQRDEGTRRMKDTGIFSDKDKRRRCAIQKPF</sequence>
<protein>
    <submittedName>
        <fullName evidence="1">Uncharacterized protein</fullName>
    </submittedName>
</protein>
<dbReference type="Proteomes" id="UP000499080">
    <property type="component" value="Unassembled WGS sequence"/>
</dbReference>
<proteinExistence type="predicted"/>
<dbReference type="AlphaFoldDB" id="A0A4Y2HNZ9"/>
<accession>A0A4Y2HNZ9</accession>
<evidence type="ECO:0000313" key="1">
    <source>
        <dbReference type="EMBL" id="GBM67114.1"/>
    </source>
</evidence>
<gene>
    <name evidence="1" type="ORF">AVEN_59330_1</name>
</gene>
<reference evidence="1 2" key="1">
    <citation type="journal article" date="2019" name="Sci. Rep.">
        <title>Orb-weaving spider Araneus ventricosus genome elucidates the spidroin gene catalogue.</title>
        <authorList>
            <person name="Kono N."/>
            <person name="Nakamura H."/>
            <person name="Ohtoshi R."/>
            <person name="Moran D.A.P."/>
            <person name="Shinohara A."/>
            <person name="Yoshida Y."/>
            <person name="Fujiwara M."/>
            <person name="Mori M."/>
            <person name="Tomita M."/>
            <person name="Arakawa K."/>
        </authorList>
    </citation>
    <scope>NUCLEOTIDE SEQUENCE [LARGE SCALE GENOMIC DNA]</scope>
</reference>
<name>A0A4Y2HNZ9_ARAVE</name>
<keyword evidence="2" id="KW-1185">Reference proteome</keyword>
<dbReference type="EMBL" id="BGPR01002062">
    <property type="protein sequence ID" value="GBM67114.1"/>
    <property type="molecule type" value="Genomic_DNA"/>
</dbReference>
<organism evidence="1 2">
    <name type="scientific">Araneus ventricosus</name>
    <name type="common">Orbweaver spider</name>
    <name type="synonym">Epeira ventricosa</name>
    <dbReference type="NCBI Taxonomy" id="182803"/>
    <lineage>
        <taxon>Eukaryota</taxon>
        <taxon>Metazoa</taxon>
        <taxon>Ecdysozoa</taxon>
        <taxon>Arthropoda</taxon>
        <taxon>Chelicerata</taxon>
        <taxon>Arachnida</taxon>
        <taxon>Araneae</taxon>
        <taxon>Araneomorphae</taxon>
        <taxon>Entelegynae</taxon>
        <taxon>Araneoidea</taxon>
        <taxon>Araneidae</taxon>
        <taxon>Araneus</taxon>
    </lineage>
</organism>
<evidence type="ECO:0000313" key="2">
    <source>
        <dbReference type="Proteomes" id="UP000499080"/>
    </source>
</evidence>
<comment type="caution">
    <text evidence="1">The sequence shown here is derived from an EMBL/GenBank/DDBJ whole genome shotgun (WGS) entry which is preliminary data.</text>
</comment>